<proteinExistence type="predicted"/>
<sequence>MVVWKGKTKDMKESNNYRNFQGSQIFKQKSRTPITLKEFIPKEFFDVDVVASHTTPVDHIEEQKDNTCEFSCEIARVPTDNEEVNVTSITLLLGSTPHNSPLFVAGYAKEQKVNRILTDGGSAVNILSLKTLKELGIPVDELSNSRLMIQDFNQGRQRALGSRNLEIVIDDMSSRALLYVIDAKTTYNVLLERPWLHENGVVPSTLHQCFKYCRSGVVRSVKADYNPFIEAEAYITDAKFYIQKHNVKDESEKPLLVSRLEQGQSSSIQHKILKDLTLPVVNLDAKKVPSPLLKRSNFSSKEFEIKQDTIPKSRTKKDFDPIAYKFLAKVRYDFKESVVLNISPSQFTSDMIHGLNPTQKILKEKGYVIENLKFDLGYFFPAPIRIKINRLSSQYIVVGNESSQIADKSQVFHENENKVSRVSVFKRLEPQSRQKSQNSHKSKERMTKSLKNFEKPSDCPHKFGSIIPSRMRRYTTLLINCGTELNVREHTVVCTRSKEDDEESVVLYNYITIVDSDSPREEEDAEDAPPEFEEGIKATVDDLKEINLGNSEDPRPIYVSALLSPDEEKTYVGLLREYRDIFVWTYKE</sequence>
<dbReference type="GeneID" id="140021156"/>
<dbReference type="RefSeq" id="XP_071928028.1">
    <property type="nucleotide sequence ID" value="XM_072071927.1"/>
</dbReference>
<dbReference type="PANTHER" id="PTHR33240">
    <property type="entry name" value="OS08G0508500 PROTEIN"/>
    <property type="match status" value="1"/>
</dbReference>
<protein>
    <submittedName>
        <fullName evidence="3">Uncharacterized protein</fullName>
    </submittedName>
</protein>
<dbReference type="InterPro" id="IPR021109">
    <property type="entry name" value="Peptidase_aspartic_dom_sf"/>
</dbReference>
<dbReference type="Proteomes" id="UP001652660">
    <property type="component" value="Chromosome 11e"/>
</dbReference>
<reference evidence="3" key="1">
    <citation type="submission" date="2025-08" db="UniProtKB">
        <authorList>
            <consortium name="RefSeq"/>
        </authorList>
    </citation>
    <scope>IDENTIFICATION</scope>
    <source>
        <tissue evidence="3">Leaves</tissue>
    </source>
</reference>
<dbReference type="Gene3D" id="2.40.70.10">
    <property type="entry name" value="Acid Proteases"/>
    <property type="match status" value="1"/>
</dbReference>
<accession>A0ABM4W8A6</accession>
<evidence type="ECO:0000313" key="2">
    <source>
        <dbReference type="Proteomes" id="UP001652660"/>
    </source>
</evidence>
<organism evidence="2 3">
    <name type="scientific">Coffea arabica</name>
    <name type="common">Arabian coffee</name>
    <dbReference type="NCBI Taxonomy" id="13443"/>
    <lineage>
        <taxon>Eukaryota</taxon>
        <taxon>Viridiplantae</taxon>
        <taxon>Streptophyta</taxon>
        <taxon>Embryophyta</taxon>
        <taxon>Tracheophyta</taxon>
        <taxon>Spermatophyta</taxon>
        <taxon>Magnoliopsida</taxon>
        <taxon>eudicotyledons</taxon>
        <taxon>Gunneridae</taxon>
        <taxon>Pentapetalae</taxon>
        <taxon>asterids</taxon>
        <taxon>lamiids</taxon>
        <taxon>Gentianales</taxon>
        <taxon>Rubiaceae</taxon>
        <taxon>Ixoroideae</taxon>
        <taxon>Gardenieae complex</taxon>
        <taxon>Bertiereae - Coffeeae clade</taxon>
        <taxon>Coffeeae</taxon>
        <taxon>Coffea</taxon>
    </lineage>
</organism>
<evidence type="ECO:0000313" key="3">
    <source>
        <dbReference type="RefSeq" id="XP_071928028.1"/>
    </source>
</evidence>
<dbReference type="CDD" id="cd00303">
    <property type="entry name" value="retropepsin_like"/>
    <property type="match status" value="1"/>
</dbReference>
<feature type="region of interest" description="Disordered" evidence="1">
    <location>
        <begin position="430"/>
        <end position="454"/>
    </location>
</feature>
<gene>
    <name evidence="3" type="primary">LOC140021156</name>
</gene>
<keyword evidence="2" id="KW-1185">Reference proteome</keyword>
<evidence type="ECO:0000256" key="1">
    <source>
        <dbReference type="SAM" id="MobiDB-lite"/>
    </source>
</evidence>
<name>A0ABM4W8A6_COFAR</name>
<feature type="compositionally biased region" description="Basic and acidic residues" evidence="1">
    <location>
        <begin position="444"/>
        <end position="454"/>
    </location>
</feature>
<dbReference type="PANTHER" id="PTHR33240:SF15">
    <property type="entry name" value="GAG-PRO-LIKE PROTEIN"/>
    <property type="match status" value="1"/>
</dbReference>